<evidence type="ECO:0000313" key="3">
    <source>
        <dbReference type="Proteomes" id="UP000054526"/>
    </source>
</evidence>
<proteinExistence type="inferred from homology"/>
<sequence length="215" mass="24309">MNTTAATVPFTGFAKRDFEVFEIEGLEPRMEALIERVRPKLNLLGDMLSGYLGDLCGEEMFAHVARHARRTVNPPNDTWVAYANNKRGYKAHPHFQIGLWSTHVFIQFAIIYESANKNIFAERALAELESIKKSVPAHYIWSKDHMVPTGMVHRDMSDAELAELFNRLQTVKASELTCGIHISRGDPLLADGEAFVKRAQEVFATLLPLYRMGFA</sequence>
<dbReference type="PIRSF" id="PIRSF021332">
    <property type="entry name" value="DUF1054"/>
    <property type="match status" value="1"/>
</dbReference>
<dbReference type="HAMAP" id="MF_01851">
    <property type="entry name" value="UPF0637"/>
    <property type="match status" value="1"/>
</dbReference>
<dbReference type="Pfam" id="PF06335">
    <property type="entry name" value="DUF1054"/>
    <property type="match status" value="1"/>
</dbReference>
<keyword evidence="3" id="KW-1185">Reference proteome</keyword>
<reference evidence="2 3" key="1">
    <citation type="submission" date="2014-12" db="EMBL/GenBank/DDBJ databases">
        <title>Draft genome sequence of Cohnella kolymensis strain B-2846.</title>
        <authorList>
            <person name="Karlyshev A.V."/>
            <person name="Kudryashova E.B."/>
        </authorList>
    </citation>
    <scope>NUCLEOTIDE SEQUENCE [LARGE SCALE GENOMIC DNA]</scope>
    <source>
        <strain evidence="2 3">VKM B-2846</strain>
    </source>
</reference>
<evidence type="ECO:0000313" key="2">
    <source>
        <dbReference type="EMBL" id="KIL36199.1"/>
    </source>
</evidence>
<dbReference type="SUPFAM" id="SSF142913">
    <property type="entry name" value="YktB/PF0168-like"/>
    <property type="match status" value="1"/>
</dbReference>
<dbReference type="Gene3D" id="3.30.930.20">
    <property type="entry name" value="Protein of unknown function DUF1054"/>
    <property type="match status" value="1"/>
</dbReference>
<evidence type="ECO:0000256" key="1">
    <source>
        <dbReference type="HAMAP-Rule" id="MF_01851"/>
    </source>
</evidence>
<gene>
    <name evidence="2" type="ORF">SD71_09625</name>
</gene>
<dbReference type="InterPro" id="IPR053707">
    <property type="entry name" value="UPF0637_domain_sf"/>
</dbReference>
<dbReference type="Proteomes" id="UP000054526">
    <property type="component" value="Unassembled WGS sequence"/>
</dbReference>
<protein>
    <recommendedName>
        <fullName evidence="1">UPF0637 protein SD71_09625</fullName>
    </recommendedName>
</protein>
<comment type="similarity">
    <text evidence="1">Belongs to the UPF0637 family.</text>
</comment>
<dbReference type="EMBL" id="JXAL01000014">
    <property type="protein sequence ID" value="KIL36199.1"/>
    <property type="molecule type" value="Genomic_DNA"/>
</dbReference>
<accession>A0ABR5A5A0</accession>
<name>A0ABR5A5A0_9BACL</name>
<comment type="caution">
    <text evidence="2">The sequence shown here is derived from an EMBL/GenBank/DDBJ whole genome shotgun (WGS) entry which is preliminary data.</text>
</comment>
<dbReference type="RefSeq" id="WP_041062168.1">
    <property type="nucleotide sequence ID" value="NZ_JXAL01000014.1"/>
</dbReference>
<dbReference type="InterPro" id="IPR009403">
    <property type="entry name" value="UPF0637"/>
</dbReference>
<organism evidence="2 3">
    <name type="scientific">Cohnella kolymensis</name>
    <dbReference type="NCBI Taxonomy" id="1590652"/>
    <lineage>
        <taxon>Bacteria</taxon>
        <taxon>Bacillati</taxon>
        <taxon>Bacillota</taxon>
        <taxon>Bacilli</taxon>
        <taxon>Bacillales</taxon>
        <taxon>Paenibacillaceae</taxon>
        <taxon>Cohnella</taxon>
    </lineage>
</organism>